<evidence type="ECO:0000256" key="1">
    <source>
        <dbReference type="SAM" id="MobiDB-lite"/>
    </source>
</evidence>
<evidence type="ECO:0000313" key="3">
    <source>
        <dbReference type="EMBL" id="GJD51020.1"/>
    </source>
</evidence>
<feature type="transmembrane region" description="Helical" evidence="2">
    <location>
        <begin position="76"/>
        <end position="98"/>
    </location>
</feature>
<evidence type="ECO:0000256" key="2">
    <source>
        <dbReference type="SAM" id="Phobius"/>
    </source>
</evidence>
<feature type="transmembrane region" description="Helical" evidence="2">
    <location>
        <begin position="41"/>
        <end position="64"/>
    </location>
</feature>
<keyword evidence="2" id="KW-0472">Membrane</keyword>
<name>A0ABQ4R1L4_9HYPH</name>
<gene>
    <name evidence="3" type="ORF">OPKNFCMD_3771</name>
</gene>
<sequence length="134" mass="13843">MPGSRADRPSGPAAPGRAAGADVERAATPPRRRRAAEGLSLHILPAAGTMVGICTTLIGLVKVVEDRIGPSHVDEYAGLAALLFLASALTSYLAMRGATGAEMGGRLERIADLCFVLGLISLSLIAVLFAYETI</sequence>
<accession>A0ABQ4R1L4</accession>
<evidence type="ECO:0000313" key="4">
    <source>
        <dbReference type="Proteomes" id="UP001055167"/>
    </source>
</evidence>
<keyword evidence="2" id="KW-1133">Transmembrane helix</keyword>
<organism evidence="3 4">
    <name type="scientific">Methylobacterium crusticola</name>
    <dbReference type="NCBI Taxonomy" id="1697972"/>
    <lineage>
        <taxon>Bacteria</taxon>
        <taxon>Pseudomonadati</taxon>
        <taxon>Pseudomonadota</taxon>
        <taxon>Alphaproteobacteria</taxon>
        <taxon>Hyphomicrobiales</taxon>
        <taxon>Methylobacteriaceae</taxon>
        <taxon>Methylobacterium</taxon>
    </lineage>
</organism>
<dbReference type="EMBL" id="BPQH01000011">
    <property type="protein sequence ID" value="GJD51020.1"/>
    <property type="molecule type" value="Genomic_DNA"/>
</dbReference>
<proteinExistence type="predicted"/>
<reference evidence="3" key="2">
    <citation type="submission" date="2021-08" db="EMBL/GenBank/DDBJ databases">
        <authorList>
            <person name="Tani A."/>
            <person name="Ola A."/>
            <person name="Ogura Y."/>
            <person name="Katsura K."/>
            <person name="Hayashi T."/>
        </authorList>
    </citation>
    <scope>NUCLEOTIDE SEQUENCE</scope>
    <source>
        <strain evidence="3">KCTC 52305</strain>
    </source>
</reference>
<feature type="transmembrane region" description="Helical" evidence="2">
    <location>
        <begin position="110"/>
        <end position="131"/>
    </location>
</feature>
<keyword evidence="2" id="KW-0812">Transmembrane</keyword>
<reference evidence="3" key="1">
    <citation type="journal article" date="2021" name="Front. Microbiol.">
        <title>Comprehensive Comparative Genomics and Phenotyping of Methylobacterium Species.</title>
        <authorList>
            <person name="Alessa O."/>
            <person name="Ogura Y."/>
            <person name="Fujitani Y."/>
            <person name="Takami H."/>
            <person name="Hayashi T."/>
            <person name="Sahin N."/>
            <person name="Tani A."/>
        </authorList>
    </citation>
    <scope>NUCLEOTIDE SEQUENCE</scope>
    <source>
        <strain evidence="3">KCTC 52305</strain>
    </source>
</reference>
<comment type="caution">
    <text evidence="3">The sequence shown here is derived from an EMBL/GenBank/DDBJ whole genome shotgun (WGS) entry which is preliminary data.</text>
</comment>
<dbReference type="Proteomes" id="UP001055167">
    <property type="component" value="Unassembled WGS sequence"/>
</dbReference>
<keyword evidence="4" id="KW-1185">Reference proteome</keyword>
<feature type="region of interest" description="Disordered" evidence="1">
    <location>
        <begin position="1"/>
        <end position="33"/>
    </location>
</feature>
<feature type="compositionally biased region" description="Low complexity" evidence="1">
    <location>
        <begin position="9"/>
        <end position="29"/>
    </location>
</feature>
<protein>
    <submittedName>
        <fullName evidence="3">Uncharacterized protein</fullName>
    </submittedName>
</protein>